<protein>
    <submittedName>
        <fullName evidence="2">DUF1566 domain-containing protein</fullName>
    </submittedName>
</protein>
<evidence type="ECO:0000313" key="2">
    <source>
        <dbReference type="EMBL" id="MFD2552102.1"/>
    </source>
</evidence>
<dbReference type="RefSeq" id="WP_376893911.1">
    <property type="nucleotide sequence ID" value="NZ_JBHULS010000004.1"/>
</dbReference>
<accession>A0ABW5KWW5</accession>
<comment type="caution">
    <text evidence="2">The sequence shown here is derived from an EMBL/GenBank/DDBJ whole genome shotgun (WGS) entry which is preliminary data.</text>
</comment>
<dbReference type="InterPro" id="IPR013783">
    <property type="entry name" value="Ig-like_fold"/>
</dbReference>
<dbReference type="EMBL" id="JBHULS010000004">
    <property type="protein sequence ID" value="MFD2552102.1"/>
    <property type="molecule type" value="Genomic_DNA"/>
</dbReference>
<gene>
    <name evidence="2" type="ORF">ACFSQP_09770</name>
</gene>
<evidence type="ECO:0000313" key="3">
    <source>
        <dbReference type="Proteomes" id="UP001597472"/>
    </source>
</evidence>
<reference evidence="3" key="1">
    <citation type="journal article" date="2019" name="Int. J. Syst. Evol. Microbiol.">
        <title>The Global Catalogue of Microorganisms (GCM) 10K type strain sequencing project: providing services to taxonomists for standard genome sequencing and annotation.</title>
        <authorList>
            <consortium name="The Broad Institute Genomics Platform"/>
            <consortium name="The Broad Institute Genome Sequencing Center for Infectious Disease"/>
            <person name="Wu L."/>
            <person name="Ma J."/>
        </authorList>
    </citation>
    <scope>NUCLEOTIDE SEQUENCE [LARGE SCALE GENOMIC DNA]</scope>
    <source>
        <strain evidence="3">KCTC 42587</strain>
    </source>
</reference>
<dbReference type="Pfam" id="PF07603">
    <property type="entry name" value="Lcl_C"/>
    <property type="match status" value="1"/>
</dbReference>
<keyword evidence="3" id="KW-1185">Reference proteome</keyword>
<feature type="domain" description="Lcl C-terminal" evidence="1">
    <location>
        <begin position="161"/>
        <end position="299"/>
    </location>
</feature>
<dbReference type="Proteomes" id="UP001597472">
    <property type="component" value="Unassembled WGS sequence"/>
</dbReference>
<dbReference type="InterPro" id="IPR011460">
    <property type="entry name" value="Lcl_C"/>
</dbReference>
<sequence length="301" mass="32263">MKIILQIMVLFLFGSTFAQQGINYKAIVKDGSGNVVANDLIQVQFTILQGATSVYQETHSPTTDANGIVIINIGEGTPISGTFSTIDWSADDHYLNVQINTGGGLTDMGTTQFMAVPYAIHAQTAESVSGVTTYSVGDFAHGGIVFWVDETGQHGLVCAKQDQSTGVRWHAGTNGNTQARGNGPYAGKANTSIIIAAQVAIGDDGNTYAARICNELLITENGKYYGDWYLPSKYELNLIYQNMVSIDTTAIANGGSLLSYALYWSSTESSSSDAWYQDFGDGSQLSAGKLNTLRVRAIRAF</sequence>
<dbReference type="Gene3D" id="2.60.40.10">
    <property type="entry name" value="Immunoglobulins"/>
    <property type="match status" value="1"/>
</dbReference>
<proteinExistence type="predicted"/>
<organism evidence="2 3">
    <name type="scientific">Bizionia sediminis</name>
    <dbReference type="NCBI Taxonomy" id="1737064"/>
    <lineage>
        <taxon>Bacteria</taxon>
        <taxon>Pseudomonadati</taxon>
        <taxon>Bacteroidota</taxon>
        <taxon>Flavobacteriia</taxon>
        <taxon>Flavobacteriales</taxon>
        <taxon>Flavobacteriaceae</taxon>
        <taxon>Bizionia</taxon>
    </lineage>
</organism>
<evidence type="ECO:0000259" key="1">
    <source>
        <dbReference type="Pfam" id="PF07603"/>
    </source>
</evidence>
<name>A0ABW5KWW5_9FLAO</name>